<evidence type="ECO:0000256" key="10">
    <source>
        <dbReference type="ARBA" id="ARBA00023212"/>
    </source>
</evidence>
<sequence>MNQSLNDIYQPGTELTVGSHRARIIKYLTSGGFAHIYTAEICPADLSSPAKIACLKRVLVPDKPSLNVLRAEVDAMKLLRGNQHVVSYIDSHAAKSGVHDGSYEVFLLMEYCSGGGLIDFMNTRLQNRLQEGEVLKITSDITQGIAAMHALQPPLIHRDIKIENVLISDDRTFKVCDFGSVCGVIRPPKNPQEFNYVQHDILKNTTAQYRAPEMIDLYRGYPINEKSDIWALGVFLYKLCYYTTPFEKVGEAAILHSRFQFPSYPQYSDSLKHLISFMLSENPTQRPNICQVLEEVSRIQGTPCPLRNFYVTRAMQQQQQHQQPKIKFDHSASQPKLDSANNIINVPFKMSHNQPLRSTQTFAGAPVNAASNGYLPALKPLPIQPVSSSFTNGPFKFIEGNKALQSKQTPHFQPPISHDFNRLGRSQTFTPTSTLASRSSVSPPLAGRGDISKIISANPTNVEPSPIYLSSGTQTDDGFASSHALKLERTKSIASLSSSESVESQHTGGSATRRFGQKLKVFTGERRSISPIKSRQNTGDSVRSAFATLRRGFSGGSFKSELPNKRNSLDISSTSSHSNGFKFRVSSSESIEEENVYPRFSHSRSSSSASIVSDLDQLQQDDTGAKNYYKSHSPVKVSATQGSRSSIQKRVQDLLKNSQDSPVKKTAHGYGMLSPGDEAAELASQLTNETMLQNVHQSTASTPKVLSPAKRNSSVVIKAGQQVSKDAEEVPSSRKPAPPKPKRPKKPSHLKADKIIKEAETSAYEHSVDISDIEIDELEKDFKRRFPSAV</sequence>
<keyword evidence="7" id="KW-0547">Nucleotide-binding</keyword>
<dbReference type="Gene3D" id="1.10.510.10">
    <property type="entry name" value="Transferase(Phosphotransferase) domain 1"/>
    <property type="match status" value="1"/>
</dbReference>
<keyword evidence="5" id="KW-0597">Phosphoprotein</keyword>
<feature type="compositionally biased region" description="Polar residues" evidence="14">
    <location>
        <begin position="424"/>
        <end position="442"/>
    </location>
</feature>
<protein>
    <recommendedName>
        <fullName evidence="2">non-specific serine/threonine protein kinase</fullName>
        <ecNumber evidence="2">2.7.11.1</ecNumber>
    </recommendedName>
</protein>
<evidence type="ECO:0000256" key="12">
    <source>
        <dbReference type="ARBA" id="ARBA00048679"/>
    </source>
</evidence>
<dbReference type="InterPro" id="IPR008271">
    <property type="entry name" value="Ser/Thr_kinase_AS"/>
</dbReference>
<evidence type="ECO:0000256" key="4">
    <source>
        <dbReference type="ARBA" id="ARBA00022527"/>
    </source>
</evidence>
<dbReference type="SUPFAM" id="SSF56112">
    <property type="entry name" value="Protein kinase-like (PK-like)"/>
    <property type="match status" value="1"/>
</dbReference>
<dbReference type="InterPro" id="IPR011009">
    <property type="entry name" value="Kinase-like_dom_sf"/>
</dbReference>
<dbReference type="eggNOG" id="KOG1989">
    <property type="taxonomic scope" value="Eukaryota"/>
</dbReference>
<dbReference type="PROSITE" id="PS50011">
    <property type="entry name" value="PROTEIN_KINASE_DOM"/>
    <property type="match status" value="1"/>
</dbReference>
<feature type="domain" description="Protein kinase" evidence="15">
    <location>
        <begin position="22"/>
        <end position="299"/>
    </location>
</feature>
<dbReference type="OrthoDB" id="2018507at2759"/>
<feature type="compositionally biased region" description="Polar residues" evidence="14">
    <location>
        <begin position="695"/>
        <end position="715"/>
    </location>
</feature>
<dbReference type="InParanoid" id="C5DMN4"/>
<keyword evidence="17" id="KW-1185">Reference proteome</keyword>
<dbReference type="KEGG" id="lth:KLTH0G10318g"/>
<comment type="catalytic activity">
    <reaction evidence="11">
        <text>L-threonyl-[protein] + ATP = O-phospho-L-threonyl-[protein] + ADP + H(+)</text>
        <dbReference type="Rhea" id="RHEA:46608"/>
        <dbReference type="Rhea" id="RHEA-COMP:11060"/>
        <dbReference type="Rhea" id="RHEA-COMP:11605"/>
        <dbReference type="ChEBI" id="CHEBI:15378"/>
        <dbReference type="ChEBI" id="CHEBI:30013"/>
        <dbReference type="ChEBI" id="CHEBI:30616"/>
        <dbReference type="ChEBI" id="CHEBI:61977"/>
        <dbReference type="ChEBI" id="CHEBI:456216"/>
        <dbReference type="EC" id="2.7.11.1"/>
    </reaction>
</comment>
<evidence type="ECO:0000313" key="16">
    <source>
        <dbReference type="EMBL" id="CAR25045.1"/>
    </source>
</evidence>
<evidence type="ECO:0000256" key="7">
    <source>
        <dbReference type="ARBA" id="ARBA00022741"/>
    </source>
</evidence>
<dbReference type="EC" id="2.7.11.1" evidence="2"/>
<dbReference type="PANTHER" id="PTHR22967">
    <property type="entry name" value="SERINE/THREONINE PROTEIN KINASE"/>
    <property type="match status" value="1"/>
</dbReference>
<feature type="region of interest" description="Disordered" evidence="14">
    <location>
        <begin position="557"/>
        <end position="581"/>
    </location>
</feature>
<comment type="catalytic activity">
    <reaction evidence="12">
        <text>L-seryl-[protein] + ATP = O-phospho-L-seryl-[protein] + ADP + H(+)</text>
        <dbReference type="Rhea" id="RHEA:17989"/>
        <dbReference type="Rhea" id="RHEA-COMP:9863"/>
        <dbReference type="Rhea" id="RHEA-COMP:11604"/>
        <dbReference type="ChEBI" id="CHEBI:15378"/>
        <dbReference type="ChEBI" id="CHEBI:29999"/>
        <dbReference type="ChEBI" id="CHEBI:30616"/>
        <dbReference type="ChEBI" id="CHEBI:83421"/>
        <dbReference type="ChEBI" id="CHEBI:456216"/>
        <dbReference type="EC" id="2.7.11.1"/>
    </reaction>
</comment>
<dbReference type="OMA" id="QEFNYVQ"/>
<keyword evidence="4" id="KW-0723">Serine/threonine-protein kinase</keyword>
<accession>C5DMN4</accession>
<keyword evidence="6" id="KW-0808">Transferase</keyword>
<feature type="region of interest" description="Disordered" evidence="14">
    <location>
        <begin position="405"/>
        <end position="448"/>
    </location>
</feature>
<dbReference type="FunFam" id="1.10.510.10:FF:000441">
    <property type="entry name" value="Serine/threonine protein kinase"/>
    <property type="match status" value="1"/>
</dbReference>
<dbReference type="Pfam" id="PF00069">
    <property type="entry name" value="Pkinase"/>
    <property type="match status" value="1"/>
</dbReference>
<evidence type="ECO:0000256" key="1">
    <source>
        <dbReference type="ARBA" id="ARBA00004134"/>
    </source>
</evidence>
<name>C5DMN4_LACTC</name>
<reference evidence="16 17" key="1">
    <citation type="journal article" date="2009" name="Genome Res.">
        <title>Comparative genomics of protoploid Saccharomycetaceae.</title>
        <authorList>
            <consortium name="The Genolevures Consortium"/>
            <person name="Souciet J.-L."/>
            <person name="Dujon B."/>
            <person name="Gaillardin C."/>
            <person name="Johnston M."/>
            <person name="Baret P.V."/>
            <person name="Cliften P."/>
            <person name="Sherman D.J."/>
            <person name="Weissenbach J."/>
            <person name="Westhof E."/>
            <person name="Wincker P."/>
            <person name="Jubin C."/>
            <person name="Poulain J."/>
            <person name="Barbe V."/>
            <person name="Segurens B."/>
            <person name="Artiguenave F."/>
            <person name="Anthouard V."/>
            <person name="Vacherie B."/>
            <person name="Val M.-E."/>
            <person name="Fulton R.S."/>
            <person name="Minx P."/>
            <person name="Wilson R."/>
            <person name="Durrens P."/>
            <person name="Jean G."/>
            <person name="Marck C."/>
            <person name="Martin T."/>
            <person name="Nikolski M."/>
            <person name="Rolland T."/>
            <person name="Seret M.-L."/>
            <person name="Casaregola S."/>
            <person name="Despons L."/>
            <person name="Fairhead C."/>
            <person name="Fischer G."/>
            <person name="Lafontaine I."/>
            <person name="Leh V."/>
            <person name="Lemaire M."/>
            <person name="de Montigny J."/>
            <person name="Neuveglise C."/>
            <person name="Thierry A."/>
            <person name="Blanc-Lenfle I."/>
            <person name="Bleykasten C."/>
            <person name="Diffels J."/>
            <person name="Fritsch E."/>
            <person name="Frangeul L."/>
            <person name="Goeffon A."/>
            <person name="Jauniaux N."/>
            <person name="Kachouri-Lafond R."/>
            <person name="Payen C."/>
            <person name="Potier S."/>
            <person name="Pribylova L."/>
            <person name="Ozanne C."/>
            <person name="Richard G.-F."/>
            <person name="Sacerdot C."/>
            <person name="Straub M.-L."/>
            <person name="Talla E."/>
        </authorList>
    </citation>
    <scope>NUCLEOTIDE SEQUENCE [LARGE SCALE GENOMIC DNA]</scope>
    <source>
        <strain evidence="17">ATCC 56472 / CBS 6340 / NRRL Y-8284</strain>
    </source>
</reference>
<feature type="region of interest" description="Disordered" evidence="14">
    <location>
        <begin position="495"/>
        <end position="517"/>
    </location>
</feature>
<keyword evidence="3" id="KW-0963">Cytoplasm</keyword>
<dbReference type="GO" id="GO:0004674">
    <property type="term" value="F:protein serine/threonine kinase activity"/>
    <property type="evidence" value="ECO:0007669"/>
    <property type="project" value="UniProtKB-KW"/>
</dbReference>
<evidence type="ECO:0000256" key="14">
    <source>
        <dbReference type="SAM" id="MobiDB-lite"/>
    </source>
</evidence>
<evidence type="ECO:0000256" key="6">
    <source>
        <dbReference type="ARBA" id="ARBA00022679"/>
    </source>
</evidence>
<feature type="region of interest" description="Disordered" evidence="14">
    <location>
        <begin position="695"/>
        <end position="763"/>
    </location>
</feature>
<dbReference type="SMART" id="SM00220">
    <property type="entry name" value="S_TKc"/>
    <property type="match status" value="1"/>
</dbReference>
<evidence type="ECO:0000256" key="3">
    <source>
        <dbReference type="ARBA" id="ARBA00022490"/>
    </source>
</evidence>
<dbReference type="GO" id="GO:2000369">
    <property type="term" value="P:regulation of clathrin-dependent endocytosis"/>
    <property type="evidence" value="ECO:0007669"/>
    <property type="project" value="UniProtKB-ARBA"/>
</dbReference>
<dbReference type="GeneID" id="8293760"/>
<dbReference type="GO" id="GO:0030479">
    <property type="term" value="C:actin cortical patch"/>
    <property type="evidence" value="ECO:0007669"/>
    <property type="project" value="UniProtKB-SubCell"/>
</dbReference>
<dbReference type="PANTHER" id="PTHR22967:SF57">
    <property type="entry name" value="AUXILIN, ISOFORM A-RELATED"/>
    <property type="match status" value="1"/>
</dbReference>
<dbReference type="GO" id="GO:0000147">
    <property type="term" value="P:actin cortical patch assembly"/>
    <property type="evidence" value="ECO:0007669"/>
    <property type="project" value="TreeGrafter"/>
</dbReference>
<dbReference type="InterPro" id="IPR000719">
    <property type="entry name" value="Prot_kinase_dom"/>
</dbReference>
<evidence type="ECO:0000313" key="17">
    <source>
        <dbReference type="Proteomes" id="UP000002036"/>
    </source>
</evidence>
<feature type="compositionally biased region" description="Basic residues" evidence="14">
    <location>
        <begin position="740"/>
        <end position="749"/>
    </location>
</feature>
<dbReference type="GO" id="GO:0005524">
    <property type="term" value="F:ATP binding"/>
    <property type="evidence" value="ECO:0007669"/>
    <property type="project" value="UniProtKB-KW"/>
</dbReference>
<keyword evidence="10" id="KW-0206">Cytoskeleton</keyword>
<feature type="compositionally biased region" description="Polar residues" evidence="14">
    <location>
        <begin position="638"/>
        <end position="661"/>
    </location>
</feature>
<dbReference type="HOGENOM" id="CLU_011638_2_0_1"/>
<evidence type="ECO:0000256" key="13">
    <source>
        <dbReference type="ARBA" id="ARBA00065090"/>
    </source>
</evidence>
<dbReference type="Proteomes" id="UP000002036">
    <property type="component" value="Chromosome G"/>
</dbReference>
<keyword evidence="9" id="KW-0067">ATP-binding</keyword>
<dbReference type="STRING" id="559295.C5DMN4"/>
<feature type="compositionally biased region" description="Low complexity" evidence="14">
    <location>
        <begin position="495"/>
        <end position="504"/>
    </location>
</feature>
<dbReference type="PROSITE" id="PS00108">
    <property type="entry name" value="PROTEIN_KINASE_ST"/>
    <property type="match status" value="1"/>
</dbReference>
<evidence type="ECO:0000256" key="5">
    <source>
        <dbReference type="ARBA" id="ARBA00022553"/>
    </source>
</evidence>
<evidence type="ECO:0000256" key="9">
    <source>
        <dbReference type="ARBA" id="ARBA00022840"/>
    </source>
</evidence>
<organism evidence="16 17">
    <name type="scientific">Lachancea thermotolerans (strain ATCC 56472 / CBS 6340 / NRRL Y-8284)</name>
    <name type="common">Yeast</name>
    <name type="synonym">Kluyveromyces thermotolerans</name>
    <dbReference type="NCBI Taxonomy" id="559295"/>
    <lineage>
        <taxon>Eukaryota</taxon>
        <taxon>Fungi</taxon>
        <taxon>Dikarya</taxon>
        <taxon>Ascomycota</taxon>
        <taxon>Saccharomycotina</taxon>
        <taxon>Saccharomycetes</taxon>
        <taxon>Saccharomycetales</taxon>
        <taxon>Saccharomycetaceae</taxon>
        <taxon>Lachancea</taxon>
    </lineage>
</organism>
<proteinExistence type="predicted"/>
<keyword evidence="8" id="KW-0418">Kinase</keyword>
<dbReference type="GO" id="GO:0007015">
    <property type="term" value="P:actin filament organization"/>
    <property type="evidence" value="ECO:0007669"/>
    <property type="project" value="TreeGrafter"/>
</dbReference>
<evidence type="ECO:0000256" key="8">
    <source>
        <dbReference type="ARBA" id="ARBA00022777"/>
    </source>
</evidence>
<feature type="compositionally biased region" description="Basic and acidic residues" evidence="14">
    <location>
        <begin position="750"/>
        <end position="760"/>
    </location>
</feature>
<feature type="region of interest" description="Disordered" evidence="14">
    <location>
        <begin position="625"/>
        <end position="673"/>
    </location>
</feature>
<dbReference type="AlphaFoldDB" id="C5DMN4"/>
<evidence type="ECO:0000259" key="15">
    <source>
        <dbReference type="PROSITE" id="PS50011"/>
    </source>
</evidence>
<dbReference type="EMBL" id="CU928171">
    <property type="protein sequence ID" value="CAR25045.1"/>
    <property type="molecule type" value="Genomic_DNA"/>
</dbReference>
<feature type="compositionally biased region" description="Polar residues" evidence="14">
    <location>
        <begin position="569"/>
        <end position="579"/>
    </location>
</feature>
<dbReference type="RefSeq" id="XP_002555482.1">
    <property type="nucleotide sequence ID" value="XM_002555436.1"/>
</dbReference>
<dbReference type="CDD" id="cd14037">
    <property type="entry name" value="STKc_NAK_like"/>
    <property type="match status" value="1"/>
</dbReference>
<evidence type="ECO:0000256" key="11">
    <source>
        <dbReference type="ARBA" id="ARBA00047899"/>
    </source>
</evidence>
<evidence type="ECO:0000256" key="2">
    <source>
        <dbReference type="ARBA" id="ARBA00012513"/>
    </source>
</evidence>
<dbReference type="FunCoup" id="C5DMN4">
    <property type="interactions" value="269"/>
</dbReference>
<comment type="subcellular location">
    <subcellularLocation>
        <location evidence="1">Cytoplasm</location>
        <location evidence="1">Cytoskeleton</location>
        <location evidence="1">Actin patch</location>
    </subcellularLocation>
</comment>
<gene>
    <name evidence="16" type="ordered locus">KLTH0G10318g</name>
</gene>
<comment type="subunit">
    <text evidence="13">Interacts with ABP1, which is required for proper actin patch localization.</text>
</comment>